<name>A0A252AU75_9PROT</name>
<proteinExistence type="inferred from homology"/>
<evidence type="ECO:0000256" key="4">
    <source>
        <dbReference type="ARBA" id="ARBA00022692"/>
    </source>
</evidence>
<reference evidence="9" key="1">
    <citation type="submission" date="2014-06" db="EMBL/GenBank/DDBJ databases">
        <authorList>
            <person name="Winans N.J."/>
            <person name="Newell P.D."/>
            <person name="Douglas A.E."/>
        </authorList>
    </citation>
    <scope>NUCLEOTIDE SEQUENCE [LARGE SCALE GENOMIC DNA]</scope>
</reference>
<protein>
    <submittedName>
        <fullName evidence="8">Membrane protein</fullName>
    </submittedName>
</protein>
<evidence type="ECO:0000313" key="8">
    <source>
        <dbReference type="EMBL" id="OUI93701.1"/>
    </source>
</evidence>
<keyword evidence="4 7" id="KW-0812">Transmembrane</keyword>
<feature type="transmembrane region" description="Helical" evidence="7">
    <location>
        <begin position="140"/>
        <end position="162"/>
    </location>
</feature>
<evidence type="ECO:0000256" key="2">
    <source>
        <dbReference type="ARBA" id="ARBA00007977"/>
    </source>
</evidence>
<dbReference type="GO" id="GO:0005886">
    <property type="term" value="C:plasma membrane"/>
    <property type="evidence" value="ECO:0007669"/>
    <property type="project" value="UniProtKB-SubCell"/>
</dbReference>
<dbReference type="AlphaFoldDB" id="A0A252AU75"/>
<feature type="transmembrane region" description="Helical" evidence="7">
    <location>
        <begin position="334"/>
        <end position="356"/>
    </location>
</feature>
<evidence type="ECO:0000256" key="3">
    <source>
        <dbReference type="ARBA" id="ARBA00022475"/>
    </source>
</evidence>
<dbReference type="RefSeq" id="WP_256940675.1">
    <property type="nucleotide sequence ID" value="NZ_JBJJWX010000003.1"/>
</dbReference>
<accession>A0A252AU75</accession>
<dbReference type="InterPro" id="IPR018383">
    <property type="entry name" value="UPF0324_pro"/>
</dbReference>
<dbReference type="PANTHER" id="PTHR30106:SF2">
    <property type="entry name" value="UPF0324 INNER MEMBRANE PROTEIN YEIH"/>
    <property type="match status" value="1"/>
</dbReference>
<keyword evidence="3" id="KW-1003">Cell membrane</keyword>
<comment type="similarity">
    <text evidence="2">Belongs to the UPF0324 family.</text>
</comment>
<dbReference type="PANTHER" id="PTHR30106">
    <property type="entry name" value="INNER MEMBRANE PROTEIN YEIH-RELATED"/>
    <property type="match status" value="1"/>
</dbReference>
<keyword evidence="6 7" id="KW-0472">Membrane</keyword>
<organism evidence="8 9">
    <name type="scientific">Acetobacter indonesiensis</name>
    <dbReference type="NCBI Taxonomy" id="104101"/>
    <lineage>
        <taxon>Bacteria</taxon>
        <taxon>Pseudomonadati</taxon>
        <taxon>Pseudomonadota</taxon>
        <taxon>Alphaproteobacteria</taxon>
        <taxon>Acetobacterales</taxon>
        <taxon>Acetobacteraceae</taxon>
        <taxon>Acetobacter</taxon>
    </lineage>
</organism>
<dbReference type="Pfam" id="PF03601">
    <property type="entry name" value="Cons_hypoth698"/>
    <property type="match status" value="1"/>
</dbReference>
<keyword evidence="5 7" id="KW-1133">Transmembrane helix</keyword>
<feature type="transmembrane region" description="Helical" evidence="7">
    <location>
        <begin position="81"/>
        <end position="100"/>
    </location>
</feature>
<comment type="subcellular location">
    <subcellularLocation>
        <location evidence="1">Cell membrane</location>
        <topology evidence="1">Multi-pass membrane protein</topology>
    </subcellularLocation>
</comment>
<dbReference type="Proteomes" id="UP000194641">
    <property type="component" value="Unassembled WGS sequence"/>
</dbReference>
<evidence type="ECO:0000256" key="5">
    <source>
        <dbReference type="ARBA" id="ARBA00022989"/>
    </source>
</evidence>
<sequence length="364" mass="38126">MNTQRHSQQNFVRLTLHFMQTRLPGIALCVGVTSVAYGLESAEIALFGKAWLEALNLALLGGVLCRSLRNPCATMVPGIHYCAKTVLNTAIVLLGASFSLTTVLSVGPWLTAGVLGMVLFSLTFTCAVGRCMGLPLSQTLLVACGNSICGNSAIMAAAPVIQAREEDVGSTIAFTAAGGLVVVLGLPLLMPLLNLNTVAEGALAGLTVYAVPQVMGASAPFGLSAIHMGTLVKLVRVLMLGPVCLMLALFCQGKGNHQSVRHERRAKQKLPIFRLLPWYILGFIAMLLLRSVNVLPQPLLAPAAQMATCLITLAMAALGLSVDVKSVFRASRPLVLTVIVSLGGLISASIVLLKIMQSCTGLGG</sequence>
<feature type="transmembrane region" description="Helical" evidence="7">
    <location>
        <begin position="303"/>
        <end position="322"/>
    </location>
</feature>
<evidence type="ECO:0000256" key="6">
    <source>
        <dbReference type="ARBA" id="ARBA00023136"/>
    </source>
</evidence>
<dbReference type="EMBL" id="JOPA01000020">
    <property type="protein sequence ID" value="OUI93701.1"/>
    <property type="molecule type" value="Genomic_DNA"/>
</dbReference>
<gene>
    <name evidence="8" type="ORF">HK17_06960</name>
</gene>
<evidence type="ECO:0000256" key="1">
    <source>
        <dbReference type="ARBA" id="ARBA00004651"/>
    </source>
</evidence>
<comment type="caution">
    <text evidence="8">The sequence shown here is derived from an EMBL/GenBank/DDBJ whole genome shotgun (WGS) entry which is preliminary data.</text>
</comment>
<feature type="transmembrane region" description="Helical" evidence="7">
    <location>
        <begin position="201"/>
        <end position="222"/>
    </location>
</feature>
<feature type="transmembrane region" description="Helical" evidence="7">
    <location>
        <begin position="234"/>
        <end position="251"/>
    </location>
</feature>
<evidence type="ECO:0000313" key="9">
    <source>
        <dbReference type="Proteomes" id="UP000194641"/>
    </source>
</evidence>
<feature type="transmembrane region" description="Helical" evidence="7">
    <location>
        <begin position="168"/>
        <end position="189"/>
    </location>
</feature>
<feature type="transmembrane region" description="Helical" evidence="7">
    <location>
        <begin position="272"/>
        <end position="291"/>
    </location>
</feature>
<feature type="transmembrane region" description="Helical" evidence="7">
    <location>
        <begin position="106"/>
        <end position="128"/>
    </location>
</feature>
<evidence type="ECO:0000256" key="7">
    <source>
        <dbReference type="SAM" id="Phobius"/>
    </source>
</evidence>